<dbReference type="RefSeq" id="WP_086273769.1">
    <property type="nucleotide sequence ID" value="NZ_NGKU01000001.1"/>
</dbReference>
<keyword evidence="3" id="KW-1185">Reference proteome</keyword>
<reference evidence="2 3" key="1">
    <citation type="submission" date="2017-05" db="EMBL/GenBank/DDBJ databases">
        <title>The Genome Sequence of Enterococcus sp. 8G7_MSG3316.</title>
        <authorList>
            <consortium name="The Broad Institute Genomics Platform"/>
            <consortium name="The Broad Institute Genomic Center for Infectious Diseases"/>
            <person name="Earl A."/>
            <person name="Manson A."/>
            <person name="Schwartman J."/>
            <person name="Gilmore M."/>
            <person name="Abouelleil A."/>
            <person name="Cao P."/>
            <person name="Chapman S."/>
            <person name="Cusick C."/>
            <person name="Shea T."/>
            <person name="Young S."/>
            <person name="Neafsey D."/>
            <person name="Nusbaum C."/>
            <person name="Birren B."/>
        </authorList>
    </citation>
    <scope>NUCLEOTIDE SEQUENCE [LARGE SCALE GENOMIC DNA]</scope>
    <source>
        <strain evidence="2 3">8G7_MSG3316</strain>
    </source>
</reference>
<organism evidence="2 3">
    <name type="scientific">Candidatus Enterococcus testudinis</name>
    <dbReference type="NCBI Taxonomy" id="1834191"/>
    <lineage>
        <taxon>Bacteria</taxon>
        <taxon>Bacillati</taxon>
        <taxon>Bacillota</taxon>
        <taxon>Bacilli</taxon>
        <taxon>Lactobacillales</taxon>
        <taxon>Enterococcaceae</taxon>
        <taxon>Enterococcus</taxon>
    </lineage>
</organism>
<sequence>MKLRTAPQRLNQGLLQGIQWLPQLVVLQGWWLLYTVPLVTSVAATRALIEVLDLLRKDPQQEATSGQLFRQRFHQLRKRKSDWFFSGAMGLILLDSLILGRIQQSFFQLLSATLLVVFVLCMFVLFYQTLAGGHNAETFPKLWVSFYLFGRQPKKVIAYLLWTACFTFILVLFGPVYLLVLGVSGWILGNIYIYHK</sequence>
<keyword evidence="1" id="KW-1133">Transmembrane helix</keyword>
<protein>
    <submittedName>
        <fullName evidence="2">Uncharacterized protein</fullName>
    </submittedName>
</protein>
<comment type="caution">
    <text evidence="2">The sequence shown here is derived from an EMBL/GenBank/DDBJ whole genome shotgun (WGS) entry which is preliminary data.</text>
</comment>
<keyword evidence="1" id="KW-0472">Membrane</keyword>
<feature type="transmembrane region" description="Helical" evidence="1">
    <location>
        <begin position="106"/>
        <end position="127"/>
    </location>
</feature>
<dbReference type="OrthoDB" id="2183155at2"/>
<dbReference type="AlphaFoldDB" id="A0A242A3Z5"/>
<feature type="transmembrane region" description="Helical" evidence="1">
    <location>
        <begin position="83"/>
        <end position="100"/>
    </location>
</feature>
<keyword evidence="1" id="KW-0812">Transmembrane</keyword>
<accession>A0A242A3Z5</accession>
<name>A0A242A3Z5_9ENTE</name>
<proteinExistence type="predicted"/>
<gene>
    <name evidence="2" type="ORF">A5886_000820</name>
</gene>
<feature type="transmembrane region" description="Helical" evidence="1">
    <location>
        <begin position="156"/>
        <end position="180"/>
    </location>
</feature>
<evidence type="ECO:0000313" key="3">
    <source>
        <dbReference type="Proteomes" id="UP000195043"/>
    </source>
</evidence>
<dbReference type="Proteomes" id="UP000195043">
    <property type="component" value="Unassembled WGS sequence"/>
</dbReference>
<dbReference type="EMBL" id="NGKU01000001">
    <property type="protein sequence ID" value="OTN75744.1"/>
    <property type="molecule type" value="Genomic_DNA"/>
</dbReference>
<evidence type="ECO:0000256" key="1">
    <source>
        <dbReference type="SAM" id="Phobius"/>
    </source>
</evidence>
<evidence type="ECO:0000313" key="2">
    <source>
        <dbReference type="EMBL" id="OTN75744.1"/>
    </source>
</evidence>
<dbReference type="STRING" id="1834191.A5886_000820"/>